<keyword evidence="8" id="KW-1185">Reference proteome</keyword>
<accession>G7E0V4</accession>
<keyword evidence="4 6" id="KW-0472">Membrane</keyword>
<dbReference type="RefSeq" id="XP_014568078.1">
    <property type="nucleotide sequence ID" value="XM_014712592.1"/>
</dbReference>
<dbReference type="AlphaFoldDB" id="G7E0V4"/>
<evidence type="ECO:0000256" key="1">
    <source>
        <dbReference type="ARBA" id="ARBA00004141"/>
    </source>
</evidence>
<dbReference type="FunCoup" id="G7E0V4">
    <property type="interactions" value="203"/>
</dbReference>
<dbReference type="STRING" id="764103.G7E0V4"/>
<evidence type="ECO:0000256" key="2">
    <source>
        <dbReference type="ARBA" id="ARBA00022692"/>
    </source>
</evidence>
<evidence type="ECO:0000256" key="4">
    <source>
        <dbReference type="ARBA" id="ARBA00023136"/>
    </source>
</evidence>
<dbReference type="PANTHER" id="PTHR12665">
    <property type="entry name" value="ORMDL PROTEINS"/>
    <property type="match status" value="1"/>
</dbReference>
<protein>
    <submittedName>
        <fullName evidence="7">Uncharacterized protein</fullName>
    </submittedName>
</protein>
<comment type="subcellular location">
    <subcellularLocation>
        <location evidence="1">Membrane</location>
        <topology evidence="1">Multi-pass membrane protein</topology>
    </subcellularLocation>
</comment>
<dbReference type="OMA" id="TNQMSER"/>
<dbReference type="EMBL" id="BABT02000090">
    <property type="protein sequence ID" value="GAA96464.1"/>
    <property type="molecule type" value="Genomic_DNA"/>
</dbReference>
<evidence type="ECO:0000313" key="8">
    <source>
        <dbReference type="Proteomes" id="UP000009131"/>
    </source>
</evidence>
<feature type="transmembrane region" description="Helical" evidence="6">
    <location>
        <begin position="215"/>
        <end position="233"/>
    </location>
</feature>
<dbReference type="Proteomes" id="UP000009131">
    <property type="component" value="Unassembled WGS sequence"/>
</dbReference>
<evidence type="ECO:0000256" key="6">
    <source>
        <dbReference type="SAM" id="Phobius"/>
    </source>
</evidence>
<evidence type="ECO:0000256" key="3">
    <source>
        <dbReference type="ARBA" id="ARBA00022989"/>
    </source>
</evidence>
<dbReference type="HOGENOM" id="CLU_072117_1_0_1"/>
<feature type="compositionally biased region" description="Polar residues" evidence="5">
    <location>
        <begin position="18"/>
        <end position="35"/>
    </location>
</feature>
<feature type="region of interest" description="Disordered" evidence="5">
    <location>
        <begin position="1"/>
        <end position="57"/>
    </location>
</feature>
<keyword evidence="2 6" id="KW-0812">Transmembrane</keyword>
<gene>
    <name evidence="7" type="primary">Mo03131</name>
    <name evidence="7" type="ORF">E5Q_03131</name>
</gene>
<reference evidence="7 8" key="2">
    <citation type="journal article" date="2012" name="Open Biol.">
        <title>Characteristics of nucleosomes and linker DNA regions on the genome of the basidiomycete Mixia osmundae revealed by mono- and dinucleosome mapping.</title>
        <authorList>
            <person name="Nishida H."/>
            <person name="Kondo S."/>
            <person name="Matsumoto T."/>
            <person name="Suzuki Y."/>
            <person name="Yoshikawa H."/>
            <person name="Taylor T.D."/>
            <person name="Sugiyama J."/>
        </authorList>
    </citation>
    <scope>NUCLEOTIDE SEQUENCE [LARGE SCALE GENOMIC DNA]</scope>
    <source>
        <strain evidence="8">CBS 9802 / IAM 14324 / JCM 22182 / KY 12970</strain>
    </source>
</reference>
<dbReference type="eggNOG" id="KOG3319">
    <property type="taxonomic scope" value="Eukaryota"/>
</dbReference>
<feature type="compositionally biased region" description="Low complexity" evidence="5">
    <location>
        <begin position="42"/>
        <end position="57"/>
    </location>
</feature>
<dbReference type="OrthoDB" id="1932233at2759"/>
<comment type="caution">
    <text evidence="7">The sequence shown here is derived from an EMBL/GenBank/DDBJ whole genome shotgun (WGS) entry which is preliminary data.</text>
</comment>
<feature type="transmembrane region" description="Helical" evidence="6">
    <location>
        <begin position="112"/>
        <end position="131"/>
    </location>
</feature>
<dbReference type="Pfam" id="PF04061">
    <property type="entry name" value="ORMDL"/>
    <property type="match status" value="1"/>
</dbReference>
<dbReference type="InParanoid" id="G7E0V4"/>
<name>G7E0V4_MIXOS</name>
<evidence type="ECO:0000313" key="7">
    <source>
        <dbReference type="EMBL" id="GAA96464.1"/>
    </source>
</evidence>
<proteinExistence type="predicted"/>
<sequence length="284" mass="30905">MPTTRGEASRRSVGLNAKNGNSASMTGTLSSTSLQQHDELLSSGISGPPPSASAGTAKISATQLTNQMSERREARARSSSIVSVREIEDSYDDTADQGALEQFNTSWVDAKGAWLIHIILIAVGKVLVDIVPGIAQDLSWTVVLQGYLLITFMMFHWVTGTPFEANNSGVADALTLWEQIDDGAQYTPAKKWLTSLPIMLFLVSTHYTRYDRNPALFTLNIVSVLLLGLAPKLPQLHRLRFKFFEGLRSVPQSGMPSGVNTPTEDVMVLGSNGAYRRVPRAKLA</sequence>
<evidence type="ECO:0000256" key="5">
    <source>
        <dbReference type="SAM" id="MobiDB-lite"/>
    </source>
</evidence>
<feature type="transmembrane region" description="Helical" evidence="6">
    <location>
        <begin position="138"/>
        <end position="158"/>
    </location>
</feature>
<reference evidence="7 8" key="1">
    <citation type="journal article" date="2011" name="J. Gen. Appl. Microbiol.">
        <title>Draft genome sequencing of the enigmatic basidiomycete Mixia osmundae.</title>
        <authorList>
            <person name="Nishida H."/>
            <person name="Nagatsuka Y."/>
            <person name="Sugiyama J."/>
        </authorList>
    </citation>
    <scope>NUCLEOTIDE SEQUENCE [LARGE SCALE GENOMIC DNA]</scope>
    <source>
        <strain evidence="8">CBS 9802 / IAM 14324 / JCM 22182 / KY 12970</strain>
    </source>
</reference>
<dbReference type="GO" id="GO:0005789">
    <property type="term" value="C:endoplasmic reticulum membrane"/>
    <property type="evidence" value="ECO:0007669"/>
    <property type="project" value="InterPro"/>
</dbReference>
<dbReference type="InterPro" id="IPR007203">
    <property type="entry name" value="ORMDL"/>
</dbReference>
<keyword evidence="3 6" id="KW-1133">Transmembrane helix</keyword>
<organism evidence="7 8">
    <name type="scientific">Mixia osmundae (strain CBS 9802 / IAM 14324 / JCM 22182 / KY 12970)</name>
    <dbReference type="NCBI Taxonomy" id="764103"/>
    <lineage>
        <taxon>Eukaryota</taxon>
        <taxon>Fungi</taxon>
        <taxon>Dikarya</taxon>
        <taxon>Basidiomycota</taxon>
        <taxon>Pucciniomycotina</taxon>
        <taxon>Mixiomycetes</taxon>
        <taxon>Mixiales</taxon>
        <taxon>Mixiaceae</taxon>
        <taxon>Mixia</taxon>
    </lineage>
</organism>